<protein>
    <submittedName>
        <fullName evidence="1">Uncharacterized protein</fullName>
    </submittedName>
</protein>
<organism evidence="1 2">
    <name type="scientific">Asparagus officinalis</name>
    <name type="common">Garden asparagus</name>
    <dbReference type="NCBI Taxonomy" id="4686"/>
    <lineage>
        <taxon>Eukaryota</taxon>
        <taxon>Viridiplantae</taxon>
        <taxon>Streptophyta</taxon>
        <taxon>Embryophyta</taxon>
        <taxon>Tracheophyta</taxon>
        <taxon>Spermatophyta</taxon>
        <taxon>Magnoliopsida</taxon>
        <taxon>Liliopsida</taxon>
        <taxon>Asparagales</taxon>
        <taxon>Asparagaceae</taxon>
        <taxon>Asparagoideae</taxon>
        <taxon>Asparagus</taxon>
    </lineage>
</organism>
<evidence type="ECO:0000313" key="2">
    <source>
        <dbReference type="Proteomes" id="UP000243459"/>
    </source>
</evidence>
<dbReference type="Proteomes" id="UP000243459">
    <property type="component" value="Chromosome 3"/>
</dbReference>
<dbReference type="Gramene" id="ONK75354">
    <property type="protein sequence ID" value="ONK75354"/>
    <property type="gene ID" value="A4U43_C03F15960"/>
</dbReference>
<keyword evidence="2" id="KW-1185">Reference proteome</keyword>
<sequence>MLIQNGPEALLVEGHPNLSSFLLQEALKEEIHRVSNYKSSLTLLDSLLNSLAATNEKLDIEERILKVGGGELGGSMSRCNGFLEPASLSFKIIFLGLGIIVG</sequence>
<accession>A0A5P1FBC6</accession>
<evidence type="ECO:0000313" key="1">
    <source>
        <dbReference type="EMBL" id="ONK75354.1"/>
    </source>
</evidence>
<gene>
    <name evidence="1" type="ORF">A4U43_C03F15960</name>
</gene>
<dbReference type="EMBL" id="CM007383">
    <property type="protein sequence ID" value="ONK75354.1"/>
    <property type="molecule type" value="Genomic_DNA"/>
</dbReference>
<dbReference type="AlphaFoldDB" id="A0A5P1FBC6"/>
<proteinExistence type="predicted"/>
<reference evidence="2" key="1">
    <citation type="journal article" date="2017" name="Nat. Commun.">
        <title>The asparagus genome sheds light on the origin and evolution of a young Y chromosome.</title>
        <authorList>
            <person name="Harkess A."/>
            <person name="Zhou J."/>
            <person name="Xu C."/>
            <person name="Bowers J.E."/>
            <person name="Van der Hulst R."/>
            <person name="Ayyampalayam S."/>
            <person name="Mercati F."/>
            <person name="Riccardi P."/>
            <person name="McKain M.R."/>
            <person name="Kakrana A."/>
            <person name="Tang H."/>
            <person name="Ray J."/>
            <person name="Groenendijk J."/>
            <person name="Arikit S."/>
            <person name="Mathioni S.M."/>
            <person name="Nakano M."/>
            <person name="Shan H."/>
            <person name="Telgmann-Rauber A."/>
            <person name="Kanno A."/>
            <person name="Yue Z."/>
            <person name="Chen H."/>
            <person name="Li W."/>
            <person name="Chen Y."/>
            <person name="Xu X."/>
            <person name="Zhang Y."/>
            <person name="Luo S."/>
            <person name="Chen H."/>
            <person name="Gao J."/>
            <person name="Mao Z."/>
            <person name="Pires J.C."/>
            <person name="Luo M."/>
            <person name="Kudrna D."/>
            <person name="Wing R.A."/>
            <person name="Meyers B.C."/>
            <person name="Yi K."/>
            <person name="Kong H."/>
            <person name="Lavrijsen P."/>
            <person name="Sunseri F."/>
            <person name="Falavigna A."/>
            <person name="Ye Y."/>
            <person name="Leebens-Mack J.H."/>
            <person name="Chen G."/>
        </authorList>
    </citation>
    <scope>NUCLEOTIDE SEQUENCE [LARGE SCALE GENOMIC DNA]</scope>
    <source>
        <strain evidence="2">cv. DH0086</strain>
    </source>
</reference>
<name>A0A5P1FBC6_ASPOF</name>